<sequence length="147" mass="16809">MIVDHVGHIDYAWSWLAATGEAIRLPMLPVRDGTRVIAFGKPVADPEYRIEGWVARRTEALVLELPYLADNAVEVTQFDADSTDFVLTDFHPSIFEADERYQHHDQSVSHRVIVAAPLSQFQRLELPWHRGSQELPVSGRYDWVQEA</sequence>
<name>A0ABP9ETB5_9GAMM</name>
<proteinExistence type="predicted"/>
<dbReference type="Proteomes" id="UP001499988">
    <property type="component" value="Unassembled WGS sequence"/>
</dbReference>
<dbReference type="RefSeq" id="WP_345335098.1">
    <property type="nucleotide sequence ID" value="NZ_BAABJZ010000055.1"/>
</dbReference>
<comment type="caution">
    <text evidence="1">The sequence shown here is derived from an EMBL/GenBank/DDBJ whole genome shotgun (WGS) entry which is preliminary data.</text>
</comment>
<evidence type="ECO:0000313" key="1">
    <source>
        <dbReference type="EMBL" id="GAA4885416.1"/>
    </source>
</evidence>
<keyword evidence="2" id="KW-1185">Reference proteome</keyword>
<accession>A0ABP9ETB5</accession>
<dbReference type="EMBL" id="BAABJZ010000055">
    <property type="protein sequence ID" value="GAA4885416.1"/>
    <property type="molecule type" value="Genomic_DNA"/>
</dbReference>
<reference evidence="2" key="1">
    <citation type="journal article" date="2019" name="Int. J. Syst. Evol. Microbiol.">
        <title>The Global Catalogue of Microorganisms (GCM) 10K type strain sequencing project: providing services to taxonomists for standard genome sequencing and annotation.</title>
        <authorList>
            <consortium name="The Broad Institute Genomics Platform"/>
            <consortium name="The Broad Institute Genome Sequencing Center for Infectious Disease"/>
            <person name="Wu L."/>
            <person name="Ma J."/>
        </authorList>
    </citation>
    <scope>NUCLEOTIDE SEQUENCE [LARGE SCALE GENOMIC DNA]</scope>
    <source>
        <strain evidence="2">JCM 18401</strain>
    </source>
</reference>
<evidence type="ECO:0000313" key="2">
    <source>
        <dbReference type="Proteomes" id="UP001499988"/>
    </source>
</evidence>
<gene>
    <name evidence="1" type="ORF">GCM10023333_18640</name>
</gene>
<organism evidence="1 2">
    <name type="scientific">Ferrimonas pelagia</name>
    <dbReference type="NCBI Taxonomy" id="1177826"/>
    <lineage>
        <taxon>Bacteria</taxon>
        <taxon>Pseudomonadati</taxon>
        <taxon>Pseudomonadota</taxon>
        <taxon>Gammaproteobacteria</taxon>
        <taxon>Alteromonadales</taxon>
        <taxon>Ferrimonadaceae</taxon>
        <taxon>Ferrimonas</taxon>
    </lineage>
</organism>
<protein>
    <submittedName>
        <fullName evidence="1">Uncharacterized protein</fullName>
    </submittedName>
</protein>